<dbReference type="EMBL" id="CP042218">
    <property type="protein sequence ID" value="QDW66482.1"/>
    <property type="molecule type" value="Genomic_DNA"/>
</dbReference>
<dbReference type="KEGG" id="lug:FPZ22_05875"/>
<name>A0A518N3J2_9GAMM</name>
<dbReference type="Proteomes" id="UP000316584">
    <property type="component" value="Chromosome"/>
</dbReference>
<protein>
    <recommendedName>
        <fullName evidence="3">Tetratricopeptide repeat protein</fullName>
    </recommendedName>
</protein>
<gene>
    <name evidence="1" type="ORF">FPZ22_05875</name>
</gene>
<evidence type="ECO:0000313" key="1">
    <source>
        <dbReference type="EMBL" id="QDW66482.1"/>
    </source>
</evidence>
<proteinExistence type="predicted"/>
<dbReference type="SUPFAM" id="SSF48452">
    <property type="entry name" value="TPR-like"/>
    <property type="match status" value="1"/>
</dbReference>
<dbReference type="Gene3D" id="1.25.40.10">
    <property type="entry name" value="Tetratricopeptide repeat domain"/>
    <property type="match status" value="1"/>
</dbReference>
<evidence type="ECO:0000313" key="2">
    <source>
        <dbReference type="Proteomes" id="UP000316584"/>
    </source>
</evidence>
<keyword evidence="2" id="KW-1185">Reference proteome</keyword>
<dbReference type="AlphaFoldDB" id="A0A518N3J2"/>
<evidence type="ECO:0008006" key="3">
    <source>
        <dbReference type="Google" id="ProtNLM"/>
    </source>
</evidence>
<dbReference type="InterPro" id="IPR011990">
    <property type="entry name" value="TPR-like_helical_dom_sf"/>
</dbReference>
<sequence>MAVSGDAPDGVAQGYALLREGLVQQATDHVFGLLQARPDDVDALVLAGEAAVAGGTPDAAVGYMQRAIDASGGNDGLRLKQASLLLHLRRRREAFELALAVAGTARTRGDGRALWQAASIVTNCNRPGRPCRCTGRRSR</sequence>
<dbReference type="RefSeq" id="WP_144891272.1">
    <property type="nucleotide sequence ID" value="NZ_CP042218.1"/>
</dbReference>
<organism evidence="1 2">
    <name type="scientific">Luteimonas granuli</name>
    <dbReference type="NCBI Taxonomy" id="1176533"/>
    <lineage>
        <taxon>Bacteria</taxon>
        <taxon>Pseudomonadati</taxon>
        <taxon>Pseudomonadota</taxon>
        <taxon>Gammaproteobacteria</taxon>
        <taxon>Lysobacterales</taxon>
        <taxon>Lysobacteraceae</taxon>
        <taxon>Luteimonas</taxon>
    </lineage>
</organism>
<reference evidence="1 2" key="1">
    <citation type="submission" date="2019-07" db="EMBL/GenBank/DDBJ databases">
        <title>Full genome sequence of Luteimonas sp. Gr-4.</title>
        <authorList>
            <person name="Im W.-T."/>
        </authorList>
    </citation>
    <scope>NUCLEOTIDE SEQUENCE [LARGE SCALE GENOMIC DNA]</scope>
    <source>
        <strain evidence="1 2">Gr-4</strain>
    </source>
</reference>
<accession>A0A518N3J2</accession>